<evidence type="ECO:0000256" key="2">
    <source>
        <dbReference type="PROSITE-ProRule" id="PRU00176"/>
    </source>
</evidence>
<dbReference type="InterPro" id="IPR035979">
    <property type="entry name" value="RBD_domain_sf"/>
</dbReference>
<dbReference type="GO" id="GO:0005634">
    <property type="term" value="C:nucleus"/>
    <property type="evidence" value="ECO:0007669"/>
    <property type="project" value="TreeGrafter"/>
</dbReference>
<feature type="non-terminal residue" evidence="4">
    <location>
        <position position="485"/>
    </location>
</feature>
<evidence type="ECO:0000259" key="3">
    <source>
        <dbReference type="PROSITE" id="PS50102"/>
    </source>
</evidence>
<dbReference type="PROSITE" id="PS50102">
    <property type="entry name" value="RRM"/>
    <property type="match status" value="2"/>
</dbReference>
<reference evidence="4 5" key="1">
    <citation type="submission" date="2013-11" db="EMBL/GenBank/DDBJ databases">
        <title>Genome sequencing of Stegodyphus mimosarum.</title>
        <authorList>
            <person name="Bechsgaard J."/>
        </authorList>
    </citation>
    <scope>NUCLEOTIDE SEQUENCE [LARGE SCALE GENOMIC DNA]</scope>
</reference>
<feature type="domain" description="RRM" evidence="3">
    <location>
        <begin position="391"/>
        <end position="469"/>
    </location>
</feature>
<dbReference type="EMBL" id="KK112412">
    <property type="protein sequence ID" value="KFM57587.1"/>
    <property type="molecule type" value="Genomic_DNA"/>
</dbReference>
<dbReference type="PANTHER" id="PTHR48025:SF1">
    <property type="entry name" value="RRM DOMAIN-CONTAINING PROTEIN"/>
    <property type="match status" value="1"/>
</dbReference>
<dbReference type="Pfam" id="PF00076">
    <property type="entry name" value="RRM_1"/>
    <property type="match status" value="2"/>
</dbReference>
<name>A0A087SXJ8_STEMI</name>
<dbReference type="InterPro" id="IPR000504">
    <property type="entry name" value="RRM_dom"/>
</dbReference>
<dbReference type="InterPro" id="IPR050502">
    <property type="entry name" value="Euk_RNA-bind_prot"/>
</dbReference>
<dbReference type="AlphaFoldDB" id="A0A087SXJ8"/>
<keyword evidence="5" id="KW-1185">Reference proteome</keyword>
<feature type="domain" description="RRM" evidence="3">
    <location>
        <begin position="2"/>
        <end position="76"/>
    </location>
</feature>
<dbReference type="PANTHER" id="PTHR48025">
    <property type="entry name" value="OS02G0815200 PROTEIN"/>
    <property type="match status" value="1"/>
</dbReference>
<keyword evidence="1 2" id="KW-0694">RNA-binding</keyword>
<dbReference type="SMART" id="SM00360">
    <property type="entry name" value="RRM"/>
    <property type="match status" value="2"/>
</dbReference>
<dbReference type="InterPro" id="IPR012677">
    <property type="entry name" value="Nucleotide-bd_a/b_plait_sf"/>
</dbReference>
<evidence type="ECO:0000313" key="5">
    <source>
        <dbReference type="Proteomes" id="UP000054359"/>
    </source>
</evidence>
<organism evidence="4 5">
    <name type="scientific">Stegodyphus mimosarum</name>
    <name type="common">African social velvet spider</name>
    <dbReference type="NCBI Taxonomy" id="407821"/>
    <lineage>
        <taxon>Eukaryota</taxon>
        <taxon>Metazoa</taxon>
        <taxon>Ecdysozoa</taxon>
        <taxon>Arthropoda</taxon>
        <taxon>Chelicerata</taxon>
        <taxon>Arachnida</taxon>
        <taxon>Araneae</taxon>
        <taxon>Araneomorphae</taxon>
        <taxon>Entelegynae</taxon>
        <taxon>Eresoidea</taxon>
        <taxon>Eresidae</taxon>
        <taxon>Stegodyphus</taxon>
    </lineage>
</organism>
<evidence type="ECO:0000256" key="1">
    <source>
        <dbReference type="ARBA" id="ARBA00022884"/>
    </source>
</evidence>
<dbReference type="GO" id="GO:0003729">
    <property type="term" value="F:mRNA binding"/>
    <property type="evidence" value="ECO:0007669"/>
    <property type="project" value="TreeGrafter"/>
</dbReference>
<dbReference type="SUPFAM" id="SSF54928">
    <property type="entry name" value="RNA-binding domain, RBD"/>
    <property type="match status" value="2"/>
</dbReference>
<dbReference type="OrthoDB" id="1879688at2759"/>
<gene>
    <name evidence="4" type="ORF">X975_05693</name>
</gene>
<dbReference type="Proteomes" id="UP000054359">
    <property type="component" value="Unassembled WGS sequence"/>
</dbReference>
<dbReference type="CDD" id="cd00590">
    <property type="entry name" value="RRM_SF"/>
    <property type="match status" value="2"/>
</dbReference>
<proteinExistence type="predicted"/>
<evidence type="ECO:0000313" key="4">
    <source>
        <dbReference type="EMBL" id="KFM57587.1"/>
    </source>
</evidence>
<sequence length="485" mass="55690">MFEIYVGNYPTHYTEDDVLNLFEDFEGIVLQRCFKKKQKSFCFLTCIDESQVIDVVMKMNKLVVDGRSLVVRAQDPDLQHIIENTVEKADTSPLHKHSDEARKKNTFQEQVQKTRNELCERFFSDCGSSVNIHSQEVQELSDAVSVVENTLEKADTSPLHKHSDETRKKNTFQLQVQKTRNKLCEKDELCERFFSDCGNSANIHSQAVQELSDTVSVIENTVEKMDTPLLHEHANETRMKNTFQQQVQKTRNKLCEIDELCERFFSDCDSSVTLHSQEVQELSDAAFFPEIVHCNITETASSRSYSKASGSSAYNYSQQVREPSISDYRKLENPAFEIYFNSRDNAAYDYFRQVQELSDTELPSSRASAMCSSLMNVDIKDVVGQENKEINYVCVSNFPLQTSVQDLFELFDDYDPVKIVMVCNAPRKDRRPTQALVCFSDDDNALDAIFNLDNTLYRGRILNVYDIKHISSLQDFINTGKKDCA</sequence>
<protein>
    <recommendedName>
        <fullName evidence="3">RRM domain-containing protein</fullName>
    </recommendedName>
</protein>
<accession>A0A087SXJ8</accession>
<dbReference type="Gene3D" id="3.30.70.330">
    <property type="match status" value="2"/>
</dbReference>